<keyword evidence="3" id="KW-0378">Hydrolase</keyword>
<evidence type="ECO:0000256" key="1">
    <source>
        <dbReference type="ARBA" id="ARBA00022670"/>
    </source>
</evidence>
<dbReference type="InterPro" id="IPR019500">
    <property type="entry name" value="Pep_S46"/>
</dbReference>
<keyword evidence="5" id="KW-1185">Reference proteome</keyword>
<keyword evidence="1" id="KW-0645">Protease</keyword>
<evidence type="ECO:0000256" key="2">
    <source>
        <dbReference type="ARBA" id="ARBA00022729"/>
    </source>
</evidence>
<gene>
    <name evidence="4" type="ORF">RD2015_3732</name>
</gene>
<proteinExistence type="predicted"/>
<protein>
    <submittedName>
        <fullName evidence="4">Uncharacterized protein</fullName>
    </submittedName>
</protein>
<sequence length="81" mass="9179">MLNSKGELVGLLFDGTLDALISDWVFNDKTTRSICLDARYMLWQMKVVDKADRLLKEMNGCERLKPERKPRAGMVSAGLFA</sequence>
<dbReference type="PATRIC" id="fig|76731.3.peg.3825"/>
<dbReference type="EMBL" id="CP013729">
    <property type="protein sequence ID" value="ALV08186.1"/>
    <property type="molecule type" value="Genomic_DNA"/>
</dbReference>
<dbReference type="GO" id="GO:0070009">
    <property type="term" value="F:serine-type aminopeptidase activity"/>
    <property type="evidence" value="ECO:0007669"/>
    <property type="project" value="InterPro"/>
</dbReference>
<reference evidence="4 5" key="1">
    <citation type="submission" date="2015-12" db="EMBL/GenBank/DDBJ databases">
        <title>Complete genome of Roseateles depolymerans KCTC 42856.</title>
        <authorList>
            <person name="Kim K.M."/>
        </authorList>
    </citation>
    <scope>NUCLEOTIDE SEQUENCE [LARGE SCALE GENOMIC DNA]</scope>
    <source>
        <strain evidence="4 5">KCTC 42856</strain>
    </source>
</reference>
<dbReference type="STRING" id="76731.RD2015_3732"/>
<keyword evidence="2" id="KW-0732">Signal</keyword>
<organism evidence="4 5">
    <name type="scientific">Roseateles depolymerans</name>
    <dbReference type="NCBI Taxonomy" id="76731"/>
    <lineage>
        <taxon>Bacteria</taxon>
        <taxon>Pseudomonadati</taxon>
        <taxon>Pseudomonadota</taxon>
        <taxon>Betaproteobacteria</taxon>
        <taxon>Burkholderiales</taxon>
        <taxon>Sphaerotilaceae</taxon>
        <taxon>Roseateles</taxon>
    </lineage>
</organism>
<name>A0A0U3MUZ8_9BURK</name>
<dbReference type="KEGG" id="rdp:RD2015_3732"/>
<dbReference type="PANTHER" id="PTHR38469">
    <property type="entry name" value="PERIPLASMIC PEPTIDASE SUBFAMILY S1B"/>
    <property type="match status" value="1"/>
</dbReference>
<evidence type="ECO:0000313" key="4">
    <source>
        <dbReference type="EMBL" id="ALV08186.1"/>
    </source>
</evidence>
<dbReference type="Pfam" id="PF10459">
    <property type="entry name" value="Peptidase_S46"/>
    <property type="match status" value="1"/>
</dbReference>
<dbReference type="Proteomes" id="UP000060699">
    <property type="component" value="Chromosome"/>
</dbReference>
<dbReference type="AlphaFoldDB" id="A0A0U3MUZ8"/>
<evidence type="ECO:0000256" key="3">
    <source>
        <dbReference type="ARBA" id="ARBA00022801"/>
    </source>
</evidence>
<dbReference type="PANTHER" id="PTHR38469:SF1">
    <property type="entry name" value="PERIPLASMIC PEPTIDASE SUBFAMILY S1B"/>
    <property type="match status" value="1"/>
</dbReference>
<dbReference type="GO" id="GO:0008239">
    <property type="term" value="F:dipeptidyl-peptidase activity"/>
    <property type="evidence" value="ECO:0007669"/>
    <property type="project" value="InterPro"/>
</dbReference>
<evidence type="ECO:0000313" key="5">
    <source>
        <dbReference type="Proteomes" id="UP000060699"/>
    </source>
</evidence>
<dbReference type="GO" id="GO:0006508">
    <property type="term" value="P:proteolysis"/>
    <property type="evidence" value="ECO:0007669"/>
    <property type="project" value="UniProtKB-KW"/>
</dbReference>
<accession>A0A0U3MUZ8</accession>